<proteinExistence type="predicted"/>
<evidence type="ECO:0000256" key="1">
    <source>
        <dbReference type="SAM" id="Phobius"/>
    </source>
</evidence>
<protein>
    <submittedName>
        <fullName evidence="2">DUF2752 domain-containing protein</fullName>
    </submittedName>
</protein>
<dbReference type="OrthoDB" id="9815897at2"/>
<dbReference type="AlphaFoldDB" id="A0A552VA70"/>
<dbReference type="Proteomes" id="UP000320643">
    <property type="component" value="Unassembled WGS sequence"/>
</dbReference>
<organism evidence="2 3">
    <name type="scientific">Flavobacterium zepuense</name>
    <dbReference type="NCBI Taxonomy" id="2593302"/>
    <lineage>
        <taxon>Bacteria</taxon>
        <taxon>Pseudomonadati</taxon>
        <taxon>Bacteroidota</taxon>
        <taxon>Flavobacteriia</taxon>
        <taxon>Flavobacteriales</taxon>
        <taxon>Flavobacteriaceae</taxon>
        <taxon>Flavobacterium</taxon>
    </lineage>
</organism>
<dbReference type="EMBL" id="VJVZ01000001">
    <property type="protein sequence ID" value="TRW27339.1"/>
    <property type="molecule type" value="Genomic_DNA"/>
</dbReference>
<keyword evidence="1" id="KW-1133">Transmembrane helix</keyword>
<feature type="transmembrane region" description="Helical" evidence="1">
    <location>
        <begin position="7"/>
        <end position="26"/>
    </location>
</feature>
<reference evidence="2 3" key="1">
    <citation type="submission" date="2019-07" db="EMBL/GenBank/DDBJ databases">
        <title>Flavobacterium sp. nov., isolated from glacier ice.</title>
        <authorList>
            <person name="Liu Q."/>
            <person name="Xin Y.-H."/>
        </authorList>
    </citation>
    <scope>NUCLEOTIDE SEQUENCE [LARGE SCALE GENOMIC DNA]</scope>
    <source>
        <strain evidence="2 3">ZT4R6</strain>
    </source>
</reference>
<feature type="transmembrane region" description="Helical" evidence="1">
    <location>
        <begin position="114"/>
        <end position="131"/>
    </location>
</feature>
<evidence type="ECO:0000313" key="3">
    <source>
        <dbReference type="Proteomes" id="UP000320643"/>
    </source>
</evidence>
<keyword evidence="1" id="KW-0812">Transmembrane</keyword>
<keyword evidence="3" id="KW-1185">Reference proteome</keyword>
<keyword evidence="1" id="KW-0472">Membrane</keyword>
<name>A0A552VA70_9FLAO</name>
<gene>
    <name evidence="2" type="ORF">FMM05_01485</name>
</gene>
<comment type="caution">
    <text evidence="2">The sequence shown here is derived from an EMBL/GenBank/DDBJ whole genome shotgun (WGS) entry which is preliminary data.</text>
</comment>
<accession>A0A552VA70</accession>
<sequence>MTRNRLYLLFFIALIAGYIYLAYAISQQQTHSTFTPCVFKNATGIACPSCGSTRSVVLLVNGNFTSAFMLNPFGLIIAAIMLIGPFWLLYDVILKKNTLHLAYQKFEQAVKTKWVAAILILLVVANWIWNINKGL</sequence>
<feature type="transmembrane region" description="Helical" evidence="1">
    <location>
        <begin position="73"/>
        <end position="93"/>
    </location>
</feature>
<evidence type="ECO:0000313" key="2">
    <source>
        <dbReference type="EMBL" id="TRW27339.1"/>
    </source>
</evidence>
<dbReference type="RefSeq" id="WP_143371565.1">
    <property type="nucleotide sequence ID" value="NZ_VJVZ01000001.1"/>
</dbReference>
<dbReference type="Pfam" id="PF10825">
    <property type="entry name" value="DUF2752"/>
    <property type="match status" value="1"/>
</dbReference>
<dbReference type="InterPro" id="IPR021215">
    <property type="entry name" value="DUF2752"/>
</dbReference>